<dbReference type="EMBL" id="ML120374">
    <property type="protein sequence ID" value="RPB01290.1"/>
    <property type="molecule type" value="Genomic_DNA"/>
</dbReference>
<dbReference type="Proteomes" id="UP000276215">
    <property type="component" value="Unassembled WGS sequence"/>
</dbReference>
<evidence type="ECO:0000256" key="1">
    <source>
        <dbReference type="SAM" id="MobiDB-lite"/>
    </source>
</evidence>
<feature type="region of interest" description="Disordered" evidence="1">
    <location>
        <begin position="1"/>
        <end position="60"/>
    </location>
</feature>
<organism evidence="2 3">
    <name type="scientific">Choiromyces venosus 120613-1</name>
    <dbReference type="NCBI Taxonomy" id="1336337"/>
    <lineage>
        <taxon>Eukaryota</taxon>
        <taxon>Fungi</taxon>
        <taxon>Dikarya</taxon>
        <taxon>Ascomycota</taxon>
        <taxon>Pezizomycotina</taxon>
        <taxon>Pezizomycetes</taxon>
        <taxon>Pezizales</taxon>
        <taxon>Tuberaceae</taxon>
        <taxon>Choiromyces</taxon>
    </lineage>
</organism>
<dbReference type="AlphaFoldDB" id="A0A3N4JSK9"/>
<name>A0A3N4JSK9_9PEZI</name>
<evidence type="ECO:0000313" key="3">
    <source>
        <dbReference type="Proteomes" id="UP000276215"/>
    </source>
</evidence>
<evidence type="ECO:0000313" key="2">
    <source>
        <dbReference type="EMBL" id="RPB01290.1"/>
    </source>
</evidence>
<sequence>MEDYRESKARYKNQTKYGLPQLDQRQNGSASQHTSSGISIPARDNSEVSRGSCRDVGRVLNGPIGQVLKGRLSYGSQSASQSTFG</sequence>
<accession>A0A3N4JSK9</accession>
<keyword evidence="3" id="KW-1185">Reference proteome</keyword>
<proteinExistence type="predicted"/>
<gene>
    <name evidence="2" type="ORF">L873DRAFT_673053</name>
</gene>
<protein>
    <submittedName>
        <fullName evidence="2">Uncharacterized protein</fullName>
    </submittedName>
</protein>
<feature type="compositionally biased region" description="Polar residues" evidence="1">
    <location>
        <begin position="23"/>
        <end position="38"/>
    </location>
</feature>
<reference evidence="2 3" key="1">
    <citation type="journal article" date="2018" name="Nat. Ecol. Evol.">
        <title>Pezizomycetes genomes reveal the molecular basis of ectomycorrhizal truffle lifestyle.</title>
        <authorList>
            <person name="Murat C."/>
            <person name="Payen T."/>
            <person name="Noel B."/>
            <person name="Kuo A."/>
            <person name="Morin E."/>
            <person name="Chen J."/>
            <person name="Kohler A."/>
            <person name="Krizsan K."/>
            <person name="Balestrini R."/>
            <person name="Da Silva C."/>
            <person name="Montanini B."/>
            <person name="Hainaut M."/>
            <person name="Levati E."/>
            <person name="Barry K.W."/>
            <person name="Belfiori B."/>
            <person name="Cichocki N."/>
            <person name="Clum A."/>
            <person name="Dockter R.B."/>
            <person name="Fauchery L."/>
            <person name="Guy J."/>
            <person name="Iotti M."/>
            <person name="Le Tacon F."/>
            <person name="Lindquist E.A."/>
            <person name="Lipzen A."/>
            <person name="Malagnac F."/>
            <person name="Mello A."/>
            <person name="Molinier V."/>
            <person name="Miyauchi S."/>
            <person name="Poulain J."/>
            <person name="Riccioni C."/>
            <person name="Rubini A."/>
            <person name="Sitrit Y."/>
            <person name="Splivallo R."/>
            <person name="Traeger S."/>
            <person name="Wang M."/>
            <person name="Zifcakova L."/>
            <person name="Wipf D."/>
            <person name="Zambonelli A."/>
            <person name="Paolocci F."/>
            <person name="Nowrousian M."/>
            <person name="Ottonello S."/>
            <person name="Baldrian P."/>
            <person name="Spatafora J.W."/>
            <person name="Henrissat B."/>
            <person name="Nagy L.G."/>
            <person name="Aury J.M."/>
            <person name="Wincker P."/>
            <person name="Grigoriev I.V."/>
            <person name="Bonfante P."/>
            <person name="Martin F.M."/>
        </authorList>
    </citation>
    <scope>NUCLEOTIDE SEQUENCE [LARGE SCALE GENOMIC DNA]</scope>
    <source>
        <strain evidence="2 3">120613-1</strain>
    </source>
</reference>
<feature type="compositionally biased region" description="Basic and acidic residues" evidence="1">
    <location>
        <begin position="44"/>
        <end position="57"/>
    </location>
</feature>